<dbReference type="InterPro" id="IPR025341">
    <property type="entry name" value="DUF4247"/>
</dbReference>
<feature type="transmembrane region" description="Helical" evidence="2">
    <location>
        <begin position="12"/>
        <end position="30"/>
    </location>
</feature>
<reference evidence="3 4" key="1">
    <citation type="submission" date="2021-10" db="EMBL/GenBank/DDBJ databases">
        <authorList>
            <person name="Criscuolo A."/>
        </authorList>
    </citation>
    <scope>NUCLEOTIDE SEQUENCE [LARGE SCALE GENOMIC DNA]</scope>
    <source>
        <strain evidence="4">CIP 111899</strain>
    </source>
</reference>
<keyword evidence="2" id="KW-0472">Membrane</keyword>
<keyword evidence="4" id="KW-1185">Reference proteome</keyword>
<evidence type="ECO:0000256" key="1">
    <source>
        <dbReference type="SAM" id="MobiDB-lite"/>
    </source>
</evidence>
<feature type="compositionally biased region" description="Polar residues" evidence="1">
    <location>
        <begin position="197"/>
        <end position="223"/>
    </location>
</feature>
<comment type="caution">
    <text evidence="3">The sequence shown here is derived from an EMBL/GenBank/DDBJ whole genome shotgun (WGS) entry which is preliminary data.</text>
</comment>
<dbReference type="PROSITE" id="PS51257">
    <property type="entry name" value="PROKAR_LIPOPROTEIN"/>
    <property type="match status" value="1"/>
</dbReference>
<gene>
    <name evidence="3" type="ORF">BACCIP111899_02330</name>
</gene>
<name>A0ABM8YBI6_9BACI</name>
<evidence type="ECO:0000256" key="2">
    <source>
        <dbReference type="SAM" id="Phobius"/>
    </source>
</evidence>
<keyword evidence="2" id="KW-0812">Transmembrane</keyword>
<dbReference type="Proteomes" id="UP000789423">
    <property type="component" value="Unassembled WGS sequence"/>
</dbReference>
<sequence length="270" mass="30247">MLKRLFTMMKASIGFTIAASIVFVIALFTLSGCDNDNKVKDLYPLESVLREGNQESFVYRAVNESVPDIAKKLADQKKPEQMSKEDDNQMFLVYPDEWYNIQKDKEKPSDTLIEVSNEEFVRQNYQPSFLEGYIVGSIVSNLFDSHKSYKGDYRGYTTRKTYKPVIDYRPPTAQEKKTMPPLTKQGTGSIIKRSDKVNNSGTSVGSEGSVMKKQNQTVPPSEQNKGKIIKSPDKPSGSDVKPKSSITTPPKNTSPPKTRVGGSGKITKRR</sequence>
<proteinExistence type="predicted"/>
<dbReference type="EMBL" id="CAKJTI010000010">
    <property type="protein sequence ID" value="CAG9613135.1"/>
    <property type="molecule type" value="Genomic_DNA"/>
</dbReference>
<evidence type="ECO:0000313" key="3">
    <source>
        <dbReference type="EMBL" id="CAG9613135.1"/>
    </source>
</evidence>
<evidence type="ECO:0008006" key="5">
    <source>
        <dbReference type="Google" id="ProtNLM"/>
    </source>
</evidence>
<feature type="compositionally biased region" description="Low complexity" evidence="1">
    <location>
        <begin position="243"/>
        <end position="258"/>
    </location>
</feature>
<dbReference type="RefSeq" id="WP_230575235.1">
    <property type="nucleotide sequence ID" value="NZ_CAKJTI010000010.1"/>
</dbReference>
<organism evidence="3 4">
    <name type="scientific">Bacillus rhizoplanae</name>
    <dbReference type="NCBI Taxonomy" id="2880966"/>
    <lineage>
        <taxon>Bacteria</taxon>
        <taxon>Bacillati</taxon>
        <taxon>Bacillota</taxon>
        <taxon>Bacilli</taxon>
        <taxon>Bacillales</taxon>
        <taxon>Bacillaceae</taxon>
        <taxon>Bacillus</taxon>
    </lineage>
</organism>
<feature type="region of interest" description="Disordered" evidence="1">
    <location>
        <begin position="167"/>
        <end position="270"/>
    </location>
</feature>
<keyword evidence="2" id="KW-1133">Transmembrane helix</keyword>
<dbReference type="Pfam" id="PF14042">
    <property type="entry name" value="DUF4247"/>
    <property type="match status" value="1"/>
</dbReference>
<protein>
    <recommendedName>
        <fullName evidence="5">DUF4247 domain-containing protein</fullName>
    </recommendedName>
</protein>
<accession>A0ABM8YBI6</accession>
<evidence type="ECO:0000313" key="4">
    <source>
        <dbReference type="Proteomes" id="UP000789423"/>
    </source>
</evidence>